<dbReference type="GO" id="GO:0004807">
    <property type="term" value="F:triose-phosphate isomerase activity"/>
    <property type="evidence" value="ECO:0007669"/>
    <property type="project" value="UniProtKB-UniRule"/>
</dbReference>
<organism evidence="9 10">
    <name type="scientific">Treponema pedis</name>
    <dbReference type="NCBI Taxonomy" id="409322"/>
    <lineage>
        <taxon>Bacteria</taxon>
        <taxon>Pseudomonadati</taxon>
        <taxon>Spirochaetota</taxon>
        <taxon>Spirochaetia</taxon>
        <taxon>Spirochaetales</taxon>
        <taxon>Treponemataceae</taxon>
        <taxon>Treponema</taxon>
    </lineage>
</organism>
<dbReference type="Proteomes" id="UP000593915">
    <property type="component" value="Chromosome"/>
</dbReference>
<dbReference type="RefSeq" id="WP_194075987.1">
    <property type="nucleotide sequence ID" value="NZ_CP061839.1"/>
</dbReference>
<dbReference type="CDD" id="cd00311">
    <property type="entry name" value="TIM"/>
    <property type="match status" value="1"/>
</dbReference>
<feature type="binding site" evidence="7">
    <location>
        <begin position="233"/>
        <end position="234"/>
    </location>
    <ligand>
        <name>substrate</name>
    </ligand>
</feature>
<keyword evidence="3 7" id="KW-0312">Gluconeogenesis</keyword>
<dbReference type="NCBIfam" id="TIGR00419">
    <property type="entry name" value="tim"/>
    <property type="match status" value="1"/>
</dbReference>
<dbReference type="EC" id="5.3.1.1" evidence="7 8"/>
<evidence type="ECO:0000256" key="4">
    <source>
        <dbReference type="ARBA" id="ARBA00022490"/>
    </source>
</evidence>
<dbReference type="SUPFAM" id="SSF51351">
    <property type="entry name" value="Triosephosphate isomerase (TIM)"/>
    <property type="match status" value="1"/>
</dbReference>
<dbReference type="GO" id="GO:0019563">
    <property type="term" value="P:glycerol catabolic process"/>
    <property type="evidence" value="ECO:0007669"/>
    <property type="project" value="TreeGrafter"/>
</dbReference>
<dbReference type="PROSITE" id="PS00171">
    <property type="entry name" value="TIM_1"/>
    <property type="match status" value="1"/>
</dbReference>
<evidence type="ECO:0000313" key="10">
    <source>
        <dbReference type="Proteomes" id="UP000593915"/>
    </source>
</evidence>
<comment type="subunit">
    <text evidence="7 8">Homodimer.</text>
</comment>
<dbReference type="EMBL" id="CP061839">
    <property type="protein sequence ID" value="QOW60448.1"/>
    <property type="molecule type" value="Genomic_DNA"/>
</dbReference>
<keyword evidence="6 7" id="KW-0413">Isomerase</keyword>
<protein>
    <recommendedName>
        <fullName evidence="7 8">Triosephosphate isomerase</fullName>
        <shortName evidence="7">TIM</shortName>
        <shortName evidence="7">TPI</shortName>
        <ecNumber evidence="7 8">5.3.1.1</ecNumber>
    </recommendedName>
    <alternativeName>
        <fullName evidence="7">Triose-phosphate isomerase</fullName>
    </alternativeName>
</protein>
<dbReference type="GO" id="GO:0006096">
    <property type="term" value="P:glycolytic process"/>
    <property type="evidence" value="ECO:0007669"/>
    <property type="project" value="UniProtKB-UniRule"/>
</dbReference>
<comment type="similarity">
    <text evidence="2 7 8">Belongs to the triosephosphate isomerase family.</text>
</comment>
<dbReference type="InterPro" id="IPR035990">
    <property type="entry name" value="TIM_sf"/>
</dbReference>
<reference evidence="9 10" key="1">
    <citation type="submission" date="2020-09" db="EMBL/GenBank/DDBJ databases">
        <title>Characterization of Treponema spp. from bovine digital dermatitis in Korea.</title>
        <authorList>
            <person name="Espiritu H.M."/>
            <person name="Cho Y.I."/>
            <person name="Mamuad L."/>
        </authorList>
    </citation>
    <scope>NUCLEOTIDE SEQUENCE [LARGE SCALE GENOMIC DNA]</scope>
    <source>
        <strain evidence="9 10">KS1</strain>
    </source>
</reference>
<evidence type="ECO:0000256" key="8">
    <source>
        <dbReference type="RuleBase" id="RU363013"/>
    </source>
</evidence>
<dbReference type="FunFam" id="3.20.20.70:FF:000016">
    <property type="entry name" value="Triosephosphate isomerase"/>
    <property type="match status" value="1"/>
</dbReference>
<evidence type="ECO:0000256" key="1">
    <source>
        <dbReference type="ARBA" id="ARBA00004680"/>
    </source>
</evidence>
<keyword evidence="5 7" id="KW-0324">Glycolysis</keyword>
<evidence type="ECO:0000313" key="9">
    <source>
        <dbReference type="EMBL" id="QOW60448.1"/>
    </source>
</evidence>
<dbReference type="GO" id="GO:0006094">
    <property type="term" value="P:gluconeogenesis"/>
    <property type="evidence" value="ECO:0007669"/>
    <property type="project" value="UniProtKB-UniRule"/>
</dbReference>
<comment type="pathway">
    <text evidence="7 8">Carbohydrate biosynthesis; gluconeogenesis.</text>
</comment>
<dbReference type="InterPro" id="IPR022896">
    <property type="entry name" value="TrioseP_Isoase_bac/euk"/>
</dbReference>
<keyword evidence="4 7" id="KW-0963">Cytoplasm</keyword>
<dbReference type="GO" id="GO:0046166">
    <property type="term" value="P:glyceraldehyde-3-phosphate biosynthetic process"/>
    <property type="evidence" value="ECO:0007669"/>
    <property type="project" value="TreeGrafter"/>
</dbReference>
<comment type="pathway">
    <text evidence="1 7 8">Carbohydrate degradation; glycolysis; D-glyceraldehyde 3-phosphate from glycerone phosphate: step 1/1.</text>
</comment>
<proteinExistence type="inferred from homology"/>
<evidence type="ECO:0000256" key="3">
    <source>
        <dbReference type="ARBA" id="ARBA00022432"/>
    </source>
</evidence>
<dbReference type="Pfam" id="PF00121">
    <property type="entry name" value="TIM"/>
    <property type="match status" value="1"/>
</dbReference>
<dbReference type="UniPathway" id="UPA00109">
    <property type="reaction ID" value="UER00189"/>
</dbReference>
<comment type="catalytic activity">
    <reaction evidence="7 8">
        <text>D-glyceraldehyde 3-phosphate = dihydroxyacetone phosphate</text>
        <dbReference type="Rhea" id="RHEA:18585"/>
        <dbReference type="ChEBI" id="CHEBI:57642"/>
        <dbReference type="ChEBI" id="CHEBI:59776"/>
        <dbReference type="EC" id="5.3.1.1"/>
    </reaction>
</comment>
<feature type="active site" description="Proton acceptor" evidence="7">
    <location>
        <position position="166"/>
    </location>
</feature>
<dbReference type="InterPro" id="IPR020861">
    <property type="entry name" value="Triosephosphate_isomerase_AS"/>
</dbReference>
<comment type="function">
    <text evidence="7">Involved in the gluconeogenesis. Catalyzes stereospecifically the conversion of dihydroxyacetone phosphate (DHAP) to D-glyceraldehyde-3-phosphate (G3P).</text>
</comment>
<dbReference type="PROSITE" id="PS51440">
    <property type="entry name" value="TIM_2"/>
    <property type="match status" value="1"/>
</dbReference>
<name>A0A7S6WNJ9_9SPIR</name>
<evidence type="ECO:0000256" key="7">
    <source>
        <dbReference type="HAMAP-Rule" id="MF_00147"/>
    </source>
</evidence>
<dbReference type="PANTHER" id="PTHR21139:SF42">
    <property type="entry name" value="TRIOSEPHOSPHATE ISOMERASE"/>
    <property type="match status" value="1"/>
</dbReference>
<sequence>MKRYYIAANWKMHMTRLEACKLAEQMREGLKDGKNKYMIAPSFTLLQDVAKILQGSNILLGAQNMSSEEKGAHTGEVSVLQLLDVGVKTVILGHSERRHNYCETDSLINKKVKLALRHGLEVILCVGELLEERETGKAEEVCEAQIINCLADVSAEHLKKVTIAYEPVWAIGTGKNATPEDADLIHSYIRDVLKKMYNEKISKDMIIQYGGSMKPENAEGLLKKENIDGGLIGGAGLKSETFLPIAMFGC</sequence>
<dbReference type="UniPathway" id="UPA00138"/>
<dbReference type="PANTHER" id="PTHR21139">
    <property type="entry name" value="TRIOSEPHOSPHATE ISOMERASE"/>
    <property type="match status" value="1"/>
</dbReference>
<gene>
    <name evidence="7" type="primary">tpiA</name>
    <name evidence="9" type="ORF">IFE08_11610</name>
</gene>
<feature type="active site" description="Electrophile" evidence="7">
    <location>
        <position position="94"/>
    </location>
</feature>
<feature type="binding site" evidence="7">
    <location>
        <begin position="9"/>
        <end position="11"/>
    </location>
    <ligand>
        <name>substrate</name>
    </ligand>
</feature>
<feature type="binding site" evidence="7">
    <location>
        <position position="212"/>
    </location>
    <ligand>
        <name>substrate</name>
    </ligand>
</feature>
<evidence type="ECO:0000256" key="2">
    <source>
        <dbReference type="ARBA" id="ARBA00007422"/>
    </source>
</evidence>
<evidence type="ECO:0000256" key="6">
    <source>
        <dbReference type="ARBA" id="ARBA00023235"/>
    </source>
</evidence>
<dbReference type="GO" id="GO:0005829">
    <property type="term" value="C:cytosol"/>
    <property type="evidence" value="ECO:0007669"/>
    <property type="project" value="TreeGrafter"/>
</dbReference>
<dbReference type="InterPro" id="IPR000652">
    <property type="entry name" value="Triosephosphate_isomerase"/>
</dbReference>
<comment type="subcellular location">
    <subcellularLocation>
        <location evidence="7 8">Cytoplasm</location>
    </subcellularLocation>
</comment>
<dbReference type="HAMAP" id="MF_00147_B">
    <property type="entry name" value="TIM_B"/>
    <property type="match status" value="1"/>
</dbReference>
<evidence type="ECO:0000256" key="5">
    <source>
        <dbReference type="ARBA" id="ARBA00023152"/>
    </source>
</evidence>
<dbReference type="InterPro" id="IPR013785">
    <property type="entry name" value="Aldolase_TIM"/>
</dbReference>
<feature type="binding site" evidence="7">
    <location>
        <position position="172"/>
    </location>
    <ligand>
        <name>substrate</name>
    </ligand>
</feature>
<accession>A0A7S6WNJ9</accession>
<dbReference type="AlphaFoldDB" id="A0A7S6WNJ9"/>
<dbReference type="Gene3D" id="3.20.20.70">
    <property type="entry name" value="Aldolase class I"/>
    <property type="match status" value="1"/>
</dbReference>